<feature type="binding site" evidence="8">
    <location>
        <position position="504"/>
    </location>
    <ligand>
        <name>Mg(2+)</name>
        <dbReference type="ChEBI" id="CHEBI:18420"/>
    </ligand>
</feature>
<comment type="cofactor">
    <cofactor evidence="8">
        <name>Mg(2+)</name>
        <dbReference type="ChEBI" id="CHEBI:18420"/>
    </cofactor>
</comment>
<reference evidence="10 11" key="1">
    <citation type="submission" date="2023-04" db="EMBL/GenBank/DDBJ databases">
        <title>Fusibacter bizertensis strain WBS, isolated from littoral bottom sediments of the Arctic seas - biochemical and genomic analysis.</title>
        <authorList>
            <person name="Brioukhanov A.L."/>
        </authorList>
    </citation>
    <scope>NUCLEOTIDE SEQUENCE [LARGE SCALE GENOMIC DNA]</scope>
    <source>
        <strain evidence="10 11">WBS</strain>
    </source>
</reference>
<dbReference type="PANTHER" id="PTHR11252">
    <property type="entry name" value="POLYRIBONUCLEOTIDE NUCLEOTIDYLTRANSFERASE"/>
    <property type="match status" value="1"/>
</dbReference>
<comment type="catalytic activity">
    <reaction evidence="8">
        <text>RNA(n+1) + phosphate = RNA(n) + a ribonucleoside 5'-diphosphate</text>
        <dbReference type="Rhea" id="RHEA:22096"/>
        <dbReference type="Rhea" id="RHEA-COMP:14527"/>
        <dbReference type="Rhea" id="RHEA-COMP:17342"/>
        <dbReference type="ChEBI" id="CHEBI:43474"/>
        <dbReference type="ChEBI" id="CHEBI:57930"/>
        <dbReference type="ChEBI" id="CHEBI:140395"/>
        <dbReference type="EC" id="2.7.7.8"/>
    </reaction>
</comment>
<dbReference type="InterPro" id="IPR012340">
    <property type="entry name" value="NA-bd_OB-fold"/>
</dbReference>
<name>A0ABT6N846_9FIRM</name>
<dbReference type="PROSITE" id="PS50084">
    <property type="entry name" value="KH_TYPE_1"/>
    <property type="match status" value="1"/>
</dbReference>
<dbReference type="HAMAP" id="MF_01595">
    <property type="entry name" value="PNPase"/>
    <property type="match status" value="1"/>
</dbReference>
<dbReference type="NCBIfam" id="NF008805">
    <property type="entry name" value="PRK11824.1"/>
    <property type="match status" value="1"/>
</dbReference>
<dbReference type="NCBIfam" id="TIGR03591">
    <property type="entry name" value="polynuc_phos"/>
    <property type="match status" value="1"/>
</dbReference>
<dbReference type="Pfam" id="PF01138">
    <property type="entry name" value="RNase_PH"/>
    <property type="match status" value="2"/>
</dbReference>
<dbReference type="Proteomes" id="UP001158045">
    <property type="component" value="Unassembled WGS sequence"/>
</dbReference>
<keyword evidence="2 8" id="KW-0963">Cytoplasm</keyword>
<dbReference type="Pfam" id="PF00575">
    <property type="entry name" value="S1"/>
    <property type="match status" value="1"/>
</dbReference>
<keyword evidence="4 8" id="KW-0548">Nucleotidyltransferase</keyword>
<keyword evidence="7 8" id="KW-0694">RNA-binding</keyword>
<dbReference type="SUPFAM" id="SSF55666">
    <property type="entry name" value="Ribonuclease PH domain 2-like"/>
    <property type="match status" value="2"/>
</dbReference>
<dbReference type="CDD" id="cd02393">
    <property type="entry name" value="KH-I_PNPase"/>
    <property type="match status" value="1"/>
</dbReference>
<dbReference type="InterPro" id="IPR027408">
    <property type="entry name" value="PNPase/RNase_PH_dom_sf"/>
</dbReference>
<dbReference type="EC" id="2.7.7.8" evidence="8"/>
<comment type="similarity">
    <text evidence="1 8">Belongs to the polyribonucleotide nucleotidyltransferase family.</text>
</comment>
<comment type="caution">
    <text evidence="10">The sequence shown here is derived from an EMBL/GenBank/DDBJ whole genome shotgun (WGS) entry which is preliminary data.</text>
</comment>
<dbReference type="SUPFAM" id="SSF50249">
    <property type="entry name" value="Nucleic acid-binding proteins"/>
    <property type="match status" value="1"/>
</dbReference>
<dbReference type="PROSITE" id="PS50126">
    <property type="entry name" value="S1"/>
    <property type="match status" value="1"/>
</dbReference>
<dbReference type="PANTHER" id="PTHR11252:SF0">
    <property type="entry name" value="POLYRIBONUCLEOTIDE NUCLEOTIDYLTRANSFERASE 1, MITOCHONDRIAL"/>
    <property type="match status" value="1"/>
</dbReference>
<dbReference type="InterPro" id="IPR004087">
    <property type="entry name" value="KH_dom"/>
</dbReference>
<evidence type="ECO:0000256" key="8">
    <source>
        <dbReference type="HAMAP-Rule" id="MF_01595"/>
    </source>
</evidence>
<dbReference type="RefSeq" id="WP_281092380.1">
    <property type="nucleotide sequence ID" value="NZ_JARYZI010000001.1"/>
</dbReference>
<dbReference type="PIRSF" id="PIRSF005499">
    <property type="entry name" value="PNPase"/>
    <property type="match status" value="1"/>
</dbReference>
<feature type="domain" description="S1 motif" evidence="9">
    <location>
        <begin position="634"/>
        <end position="702"/>
    </location>
</feature>
<evidence type="ECO:0000256" key="1">
    <source>
        <dbReference type="ARBA" id="ARBA00007404"/>
    </source>
</evidence>
<comment type="function">
    <text evidence="8">Involved in mRNA degradation. Catalyzes the phosphorolysis of single-stranded polyribonucleotides processively in the 3'- to 5'-direction.</text>
</comment>
<organism evidence="10 11">
    <name type="scientific">Fusibacter bizertensis</name>
    <dbReference type="NCBI Taxonomy" id="1488331"/>
    <lineage>
        <taxon>Bacteria</taxon>
        <taxon>Bacillati</taxon>
        <taxon>Bacillota</taxon>
        <taxon>Clostridia</taxon>
        <taxon>Eubacteriales</taxon>
        <taxon>Eubacteriales Family XII. Incertae Sedis</taxon>
        <taxon>Fusibacter</taxon>
    </lineage>
</organism>
<dbReference type="SUPFAM" id="SSF54211">
    <property type="entry name" value="Ribosomal protein S5 domain 2-like"/>
    <property type="match status" value="2"/>
</dbReference>
<evidence type="ECO:0000256" key="5">
    <source>
        <dbReference type="ARBA" id="ARBA00022723"/>
    </source>
</evidence>
<dbReference type="InterPro" id="IPR001247">
    <property type="entry name" value="ExoRNase_PH_dom1"/>
</dbReference>
<evidence type="ECO:0000313" key="10">
    <source>
        <dbReference type="EMBL" id="MDH8676579.1"/>
    </source>
</evidence>
<dbReference type="SMART" id="SM00322">
    <property type="entry name" value="KH"/>
    <property type="match status" value="1"/>
</dbReference>
<dbReference type="Gene3D" id="3.30.1370.10">
    <property type="entry name" value="K Homology domain, type 1"/>
    <property type="match status" value="1"/>
</dbReference>
<proteinExistence type="inferred from homology"/>
<keyword evidence="3 8" id="KW-0808">Transferase</keyword>
<protein>
    <recommendedName>
        <fullName evidence="8">Polyribonucleotide nucleotidyltransferase</fullName>
        <ecNumber evidence="8">2.7.7.8</ecNumber>
    </recommendedName>
    <alternativeName>
        <fullName evidence="8">Polynucleotide phosphorylase</fullName>
        <shortName evidence="8">PNPase</shortName>
    </alternativeName>
</protein>
<dbReference type="InterPro" id="IPR036345">
    <property type="entry name" value="ExoRNase_PH_dom2_sf"/>
</dbReference>
<keyword evidence="5 8" id="KW-0479">Metal-binding</keyword>
<evidence type="ECO:0000313" key="11">
    <source>
        <dbReference type="Proteomes" id="UP001158045"/>
    </source>
</evidence>
<dbReference type="InterPro" id="IPR015848">
    <property type="entry name" value="PNPase_PH_RNA-bd_bac/org-type"/>
</dbReference>
<dbReference type="InterPro" id="IPR020568">
    <property type="entry name" value="Ribosomal_Su5_D2-typ_SF"/>
</dbReference>
<dbReference type="SMART" id="SM00316">
    <property type="entry name" value="S1"/>
    <property type="match status" value="1"/>
</dbReference>
<dbReference type="CDD" id="cd04472">
    <property type="entry name" value="S1_PNPase"/>
    <property type="match status" value="1"/>
</dbReference>
<dbReference type="InterPro" id="IPR004088">
    <property type="entry name" value="KH_dom_type_1"/>
</dbReference>
<gene>
    <name evidence="8 10" type="primary">pnp</name>
    <name evidence="10" type="ORF">QE109_00400</name>
</gene>
<evidence type="ECO:0000256" key="3">
    <source>
        <dbReference type="ARBA" id="ARBA00022679"/>
    </source>
</evidence>
<dbReference type="CDD" id="cd11364">
    <property type="entry name" value="RNase_PH_PNPase_2"/>
    <property type="match status" value="1"/>
</dbReference>
<accession>A0ABT6N846</accession>
<dbReference type="InterPro" id="IPR015847">
    <property type="entry name" value="ExoRNase_PH_dom2"/>
</dbReference>
<dbReference type="CDD" id="cd11363">
    <property type="entry name" value="RNase_PH_PNPase_1"/>
    <property type="match status" value="1"/>
</dbReference>
<evidence type="ECO:0000256" key="4">
    <source>
        <dbReference type="ARBA" id="ARBA00022695"/>
    </source>
</evidence>
<dbReference type="InterPro" id="IPR012162">
    <property type="entry name" value="PNPase"/>
</dbReference>
<dbReference type="Pfam" id="PF03726">
    <property type="entry name" value="PNPase"/>
    <property type="match status" value="1"/>
</dbReference>
<dbReference type="InterPro" id="IPR003029">
    <property type="entry name" value="S1_domain"/>
</dbReference>
<dbReference type="Pfam" id="PF00013">
    <property type="entry name" value="KH_1"/>
    <property type="match status" value="1"/>
</dbReference>
<comment type="subcellular location">
    <subcellularLocation>
        <location evidence="8">Cytoplasm</location>
    </subcellularLocation>
</comment>
<evidence type="ECO:0000259" key="9">
    <source>
        <dbReference type="PROSITE" id="PS50126"/>
    </source>
</evidence>
<dbReference type="Gene3D" id="3.30.230.70">
    <property type="entry name" value="GHMP Kinase, N-terminal domain"/>
    <property type="match status" value="2"/>
</dbReference>
<evidence type="ECO:0000256" key="2">
    <source>
        <dbReference type="ARBA" id="ARBA00022490"/>
    </source>
</evidence>
<dbReference type="Gene3D" id="2.40.50.140">
    <property type="entry name" value="Nucleic acid-binding proteins"/>
    <property type="match status" value="1"/>
</dbReference>
<dbReference type="Pfam" id="PF03725">
    <property type="entry name" value="RNase_PH_C"/>
    <property type="match status" value="2"/>
</dbReference>
<feature type="binding site" evidence="8">
    <location>
        <position position="498"/>
    </location>
    <ligand>
        <name>Mg(2+)</name>
        <dbReference type="ChEBI" id="CHEBI:18420"/>
    </ligand>
</feature>
<dbReference type="SUPFAM" id="SSF54791">
    <property type="entry name" value="Eukaryotic type KH-domain (KH-domain type I)"/>
    <property type="match status" value="1"/>
</dbReference>
<sequence length="709" mass="76844">MSQVTGCQALGGDMIKEVKIFETTIAGRPFKVEIGKVANLANGSALISYGETVVLVTAVASRKPKLGIDFFPLTVEFEEKLYSVGKIPGGFIKREGRPSERAVLTSRLIDRPIRPLFPKGMKNEVQVVATVLSVDQDCTPDTIAMNGASLALGISDIPFNGPAGAVTVGYVNGQYVLNPTIAEKELSQLNLVVAGTDEAVVMVEAGADILPEDVMLGAIMFGHEAIKEICAFINGIIAEIGKTKFEFAVPEVDEAFQAEINDFLKEKMNQLVRITDKHDRNASLEDLEEELIAHFSESHPDSAEYLKGQFKAIEKTTMRRMIVNESLRPDGRTPSQIRPISCDVSLLPRTHGSGLFTRGLTQALSITTLGALGESQRIDGLDLEETKRYMHHYNFPPYSVGEVGMNRVNRRAVGHGALGERALLPVIPSEQDFPYTIRVVSEVVTCNGSSSQASICGSTLSLLDAGVPIKDSVAGIAMGLIQEDGKIEILSDIQGMEDALGDMDFKVAGTKNGITALQMDIKVDGLNKELLETAMEQARIGRLHILGKMNEVMSAPRSEMSQYAPRVFQIKINPDKIRDVIGPGGKVITRITSAYNVKIDISDDGSVLITANDGIGGEKALAEIQGIVKVPEVGQVYTGKITRILKFGAFVELGHGKEGLCHISQLDHKRVAKVEDVVNIGDEVTVKIIEIDDQGRINVSRKVLLEDNK</sequence>
<dbReference type="GO" id="GO:0004654">
    <property type="term" value="F:polyribonucleotide nucleotidyltransferase activity"/>
    <property type="evidence" value="ECO:0007669"/>
    <property type="project" value="UniProtKB-EC"/>
</dbReference>
<dbReference type="EMBL" id="JARYZI010000001">
    <property type="protein sequence ID" value="MDH8676579.1"/>
    <property type="molecule type" value="Genomic_DNA"/>
</dbReference>
<dbReference type="InterPro" id="IPR036612">
    <property type="entry name" value="KH_dom_type_1_sf"/>
</dbReference>
<evidence type="ECO:0000256" key="7">
    <source>
        <dbReference type="ARBA" id="ARBA00022884"/>
    </source>
</evidence>
<keyword evidence="6 8" id="KW-0460">Magnesium</keyword>
<keyword evidence="11" id="KW-1185">Reference proteome</keyword>
<evidence type="ECO:0000256" key="6">
    <source>
        <dbReference type="ARBA" id="ARBA00022842"/>
    </source>
</evidence>